<dbReference type="EMBL" id="CAJOBE010001372">
    <property type="protein sequence ID" value="CAF3738177.1"/>
    <property type="molecule type" value="Genomic_DNA"/>
</dbReference>
<feature type="region of interest" description="Disordered" evidence="3">
    <location>
        <begin position="119"/>
        <end position="162"/>
    </location>
</feature>
<dbReference type="InterPro" id="IPR028889">
    <property type="entry name" value="USP"/>
</dbReference>
<reference evidence="6" key="1">
    <citation type="submission" date="2021-02" db="EMBL/GenBank/DDBJ databases">
        <authorList>
            <person name="Nowell W R."/>
        </authorList>
    </citation>
    <scope>NUCLEOTIDE SEQUENCE</scope>
</reference>
<protein>
    <recommendedName>
        <fullName evidence="2">Ubiquitin carboxyl-terminal hydrolase</fullName>
        <ecNumber evidence="2">3.4.19.12</ecNumber>
    </recommendedName>
</protein>
<dbReference type="InterPro" id="IPR001394">
    <property type="entry name" value="Peptidase_C19_UCH"/>
</dbReference>
<evidence type="ECO:0000313" key="9">
    <source>
        <dbReference type="Proteomes" id="UP000663882"/>
    </source>
</evidence>
<evidence type="ECO:0000313" key="6">
    <source>
        <dbReference type="EMBL" id="CAF1035465.1"/>
    </source>
</evidence>
<dbReference type="EMBL" id="CAJOAX010001061">
    <property type="protein sequence ID" value="CAF3681291.1"/>
    <property type="molecule type" value="Genomic_DNA"/>
</dbReference>
<dbReference type="Pfam" id="PF00443">
    <property type="entry name" value="UCH"/>
    <property type="match status" value="1"/>
</dbReference>
<dbReference type="InterPro" id="IPR050185">
    <property type="entry name" value="Ub_carboxyl-term_hydrolase"/>
</dbReference>
<dbReference type="PROSITE" id="PS00973">
    <property type="entry name" value="USP_2"/>
    <property type="match status" value="1"/>
</dbReference>
<dbReference type="CDD" id="cd02674">
    <property type="entry name" value="Peptidase_C19R"/>
    <property type="match status" value="1"/>
</dbReference>
<dbReference type="InterPro" id="IPR018200">
    <property type="entry name" value="USP_CS"/>
</dbReference>
<evidence type="ECO:0000259" key="4">
    <source>
        <dbReference type="PROSITE" id="PS50235"/>
    </source>
</evidence>
<feature type="region of interest" description="Disordered" evidence="3">
    <location>
        <begin position="48"/>
        <end position="100"/>
    </location>
</feature>
<accession>A0A814J769</accession>
<dbReference type="GO" id="GO:0004843">
    <property type="term" value="F:cysteine-type deubiquitinase activity"/>
    <property type="evidence" value="ECO:0007669"/>
    <property type="project" value="UniProtKB-UniRule"/>
</dbReference>
<dbReference type="EMBL" id="CAJNOU010000463">
    <property type="protein sequence ID" value="CAF1004915.1"/>
    <property type="molecule type" value="Genomic_DNA"/>
</dbReference>
<proteinExistence type="inferred from homology"/>
<comment type="similarity">
    <text evidence="2">Belongs to the peptidase C19 family.</text>
</comment>
<keyword evidence="2" id="KW-0378">Hydrolase</keyword>
<dbReference type="EMBL" id="CAJNOO010000795">
    <property type="protein sequence ID" value="CAF1035465.1"/>
    <property type="molecule type" value="Genomic_DNA"/>
</dbReference>
<comment type="caution">
    <text evidence="6">The sequence shown here is derived from an EMBL/GenBank/DDBJ whole genome shotgun (WGS) entry which is preliminary data.</text>
</comment>
<dbReference type="SUPFAM" id="SSF54001">
    <property type="entry name" value="Cysteine proteinases"/>
    <property type="match status" value="1"/>
</dbReference>
<feature type="compositionally biased region" description="Polar residues" evidence="3">
    <location>
        <begin position="141"/>
        <end position="156"/>
    </location>
</feature>
<gene>
    <name evidence="8" type="ORF">FNK824_LOCUS11516</name>
    <name evidence="7" type="ORF">OTI717_LOCUS11239</name>
    <name evidence="6" type="ORF">RFH988_LOCUS15941</name>
    <name evidence="5" type="ORF">SEV965_LOCUS10982</name>
</gene>
<comment type="catalytic activity">
    <reaction evidence="1 2">
        <text>Thiol-dependent hydrolysis of ester, thioester, amide, peptide and isopeptide bonds formed by the C-terminal Gly of ubiquitin (a 76-residue protein attached to proteins as an intracellular targeting signal).</text>
        <dbReference type="EC" id="3.4.19.12"/>
    </reaction>
</comment>
<evidence type="ECO:0000256" key="3">
    <source>
        <dbReference type="SAM" id="MobiDB-lite"/>
    </source>
</evidence>
<feature type="compositionally biased region" description="Low complexity" evidence="3">
    <location>
        <begin position="1"/>
        <end position="17"/>
    </location>
</feature>
<evidence type="ECO:0000256" key="1">
    <source>
        <dbReference type="ARBA" id="ARBA00000707"/>
    </source>
</evidence>
<dbReference type="EC" id="3.4.19.12" evidence="2"/>
<dbReference type="PANTHER" id="PTHR21646:SF23">
    <property type="entry name" value="UBIQUITIN CARBOXYL-TERMINAL HYDROLASE USP2"/>
    <property type="match status" value="1"/>
</dbReference>
<dbReference type="GO" id="GO:0006508">
    <property type="term" value="P:proteolysis"/>
    <property type="evidence" value="ECO:0007669"/>
    <property type="project" value="UniProtKB-KW"/>
</dbReference>
<evidence type="ECO:0000313" key="8">
    <source>
        <dbReference type="EMBL" id="CAF3738177.1"/>
    </source>
</evidence>
<sequence length="510" mass="57590">MSTGRSSTSTRTSSMTRPLPLINTTSGVSAITRSIQSGSMNVTINTARTRPLTGVRQGSTDRTNMSTRNNIPATTSLSQRRMSNDLTRSRRSSQDRSTVTINPYIINGAVNESSNDYLKRRESNGFNPTSTTNTNEEPTNAKASSIDRQNSHSPSPLESRLKHGGLTGLQNLGNTCFMNSVLQCLSNTKPLLLFCFKDDLSEYLNTSSTSVMKGVLMREYANLIRKMWTSSDGHSIVSPSAFKNTIGRFAPRFLGYAQQDSQEVLRYLLQGLHEDVNRVQRKPSPMKIDEKAEEKMKERDRAKLSWERCLLYDNSAISDIFAGQLKSTLECCHCQYQSITFDMFWDLSIPLPRNKSSSSVQECIQLFMSKEDLDGNEKPMCAKCKQKRRCTKKFSIQKCPDILVLHLKRFSQARGRTKLSTHVDFPINNLKLDDLTDVMSESYEGPVPTYNLFGISNHSGTAYSGHYIAQCKHPFTNQWHEFNDSSVYSLSDKSRIISSNAYVLFYERNK</sequence>
<dbReference type="Proteomes" id="UP000663889">
    <property type="component" value="Unassembled WGS sequence"/>
</dbReference>
<dbReference type="Proteomes" id="UP000663882">
    <property type="component" value="Unassembled WGS sequence"/>
</dbReference>
<keyword evidence="2" id="KW-0645">Protease</keyword>
<keyword evidence="2" id="KW-0833">Ubl conjugation pathway</keyword>
<dbReference type="PROSITE" id="PS50235">
    <property type="entry name" value="USP_3"/>
    <property type="match status" value="1"/>
</dbReference>
<dbReference type="AlphaFoldDB" id="A0A814J769"/>
<dbReference type="OrthoDB" id="10009867at2759"/>
<dbReference type="PANTHER" id="PTHR21646">
    <property type="entry name" value="UBIQUITIN CARBOXYL-TERMINAL HYDROLASE"/>
    <property type="match status" value="1"/>
</dbReference>
<name>A0A814J769_9BILA</name>
<feature type="domain" description="USP" evidence="4">
    <location>
        <begin position="167"/>
        <end position="509"/>
    </location>
</feature>
<dbReference type="Gene3D" id="3.90.70.10">
    <property type="entry name" value="Cysteine proteinases"/>
    <property type="match status" value="1"/>
</dbReference>
<evidence type="ECO:0000256" key="2">
    <source>
        <dbReference type="RuleBase" id="RU366025"/>
    </source>
</evidence>
<feature type="compositionally biased region" description="Low complexity" evidence="3">
    <location>
        <begin position="127"/>
        <end position="140"/>
    </location>
</feature>
<dbReference type="PROSITE" id="PS00972">
    <property type="entry name" value="USP_1"/>
    <property type="match status" value="1"/>
</dbReference>
<dbReference type="Proteomes" id="UP000663874">
    <property type="component" value="Unassembled WGS sequence"/>
</dbReference>
<organism evidence="6 9">
    <name type="scientific">Rotaria sordida</name>
    <dbReference type="NCBI Taxonomy" id="392033"/>
    <lineage>
        <taxon>Eukaryota</taxon>
        <taxon>Metazoa</taxon>
        <taxon>Spiralia</taxon>
        <taxon>Gnathifera</taxon>
        <taxon>Rotifera</taxon>
        <taxon>Eurotatoria</taxon>
        <taxon>Bdelloidea</taxon>
        <taxon>Philodinida</taxon>
        <taxon>Philodinidae</taxon>
        <taxon>Rotaria</taxon>
    </lineage>
</organism>
<feature type="region of interest" description="Disordered" evidence="3">
    <location>
        <begin position="1"/>
        <end position="22"/>
    </location>
</feature>
<evidence type="ECO:0000313" key="5">
    <source>
        <dbReference type="EMBL" id="CAF1004915.1"/>
    </source>
</evidence>
<evidence type="ECO:0000313" key="7">
    <source>
        <dbReference type="EMBL" id="CAF3681291.1"/>
    </source>
</evidence>
<feature type="compositionally biased region" description="Polar residues" evidence="3">
    <location>
        <begin position="56"/>
        <end position="86"/>
    </location>
</feature>
<dbReference type="GO" id="GO:0016579">
    <property type="term" value="P:protein deubiquitination"/>
    <property type="evidence" value="ECO:0007669"/>
    <property type="project" value="InterPro"/>
</dbReference>
<keyword evidence="2" id="KW-0788">Thiol protease</keyword>
<dbReference type="InterPro" id="IPR038765">
    <property type="entry name" value="Papain-like_cys_pep_sf"/>
</dbReference>
<dbReference type="Proteomes" id="UP000663823">
    <property type="component" value="Unassembled WGS sequence"/>
</dbReference>